<accession>A0ABR9R484</accession>
<dbReference type="EMBL" id="JADCKC010000002">
    <property type="protein sequence ID" value="MBE5037961.1"/>
    <property type="molecule type" value="Genomic_DNA"/>
</dbReference>
<evidence type="ECO:0008006" key="3">
    <source>
        <dbReference type="Google" id="ProtNLM"/>
    </source>
</evidence>
<protein>
    <recommendedName>
        <fullName evidence="3">Tubulin like</fullName>
    </recommendedName>
</protein>
<proteinExistence type="predicted"/>
<dbReference type="RefSeq" id="WP_193501691.1">
    <property type="nucleotide sequence ID" value="NZ_JADCKC010000002.1"/>
</dbReference>
<gene>
    <name evidence="1" type="ORF">INF35_09210</name>
</gene>
<comment type="caution">
    <text evidence="1">The sequence shown here is derived from an EMBL/GenBank/DDBJ whole genome shotgun (WGS) entry which is preliminary data.</text>
</comment>
<reference evidence="1 2" key="1">
    <citation type="submission" date="2020-10" db="EMBL/GenBank/DDBJ databases">
        <title>ChiBAC.</title>
        <authorList>
            <person name="Zenner C."/>
            <person name="Hitch T.C.A."/>
            <person name="Clavel T."/>
        </authorList>
    </citation>
    <scope>NUCLEOTIDE SEQUENCE [LARGE SCALE GENOMIC DNA]</scope>
    <source>
        <strain evidence="1 2">DSM 109015</strain>
    </source>
</reference>
<keyword evidence="2" id="KW-1185">Reference proteome</keyword>
<organism evidence="1 2">
    <name type="scientific">Gemmiger gallinarum</name>
    <dbReference type="NCBI Taxonomy" id="2779354"/>
    <lineage>
        <taxon>Bacteria</taxon>
        <taxon>Bacillati</taxon>
        <taxon>Bacillota</taxon>
        <taxon>Clostridia</taxon>
        <taxon>Eubacteriales</taxon>
        <taxon>Gemmiger</taxon>
    </lineage>
</organism>
<dbReference type="Proteomes" id="UP000768567">
    <property type="component" value="Unassembled WGS sequence"/>
</dbReference>
<evidence type="ECO:0000313" key="1">
    <source>
        <dbReference type="EMBL" id="MBE5037961.1"/>
    </source>
</evidence>
<evidence type="ECO:0000313" key="2">
    <source>
        <dbReference type="Proteomes" id="UP000768567"/>
    </source>
</evidence>
<sequence>MAINVMVAIGGTGARVAEAYVYAAASGLLHGNEKTLIYVVDKDIDCGNTTRLMKTIDEYRAMRECTGLDLPEIEHCSWLIETAMVELDPSLEKGGSATFRQVACTPGTGDELLVNLMHSKEEQNLDLKKGFYGHPSLGAALYGLITETDTFHSAANTLVNSIKNELAGSNVNTFFVGSMFGGTGASLLPNVAQTLQECEEIGRSPLYRQAACLMLPYFKFQPPKGVDTAKVDFSTFDEKTATALSFYDRNNTMMQNAQADLRKRLQSADPNAKLPLTSSYLISTDYKKRNDPQHGLAIFDDVFVFGQKPLESTCRMYSEGGANQTHTFTVTDFYAALSAVEFFNQATVKVPEGTPHMYTADMPTPCVGWPQVPNAEAQPLIEQMVRFCYAFLMVLYPAFTQNKRELADYEFLKNIYGRTGALGMGPANLPPDLDFGEEVERIVPFCEKYLRFFIELHNRNYTVAANSVELFTDFLGWEHDFLMDNNDNIQERQWFRVNYNLLRREHFKPDNILIGGRRTAIPDAVALWSRLGKYRVDKTGYRDLQPLYRAVYDIMRVR</sequence>
<name>A0ABR9R484_9FIRM</name>